<dbReference type="EMBL" id="JAYKXN010000008">
    <property type="protein sequence ID" value="KAK7264765.1"/>
    <property type="molecule type" value="Genomic_DNA"/>
</dbReference>
<dbReference type="GO" id="GO:0005634">
    <property type="term" value="C:nucleus"/>
    <property type="evidence" value="ECO:0007669"/>
    <property type="project" value="UniProtKB-SubCell"/>
</dbReference>
<organism evidence="11 12">
    <name type="scientific">Clitoria ternatea</name>
    <name type="common">Butterfly pea</name>
    <dbReference type="NCBI Taxonomy" id="43366"/>
    <lineage>
        <taxon>Eukaryota</taxon>
        <taxon>Viridiplantae</taxon>
        <taxon>Streptophyta</taxon>
        <taxon>Embryophyta</taxon>
        <taxon>Tracheophyta</taxon>
        <taxon>Spermatophyta</taxon>
        <taxon>Magnoliopsida</taxon>
        <taxon>eudicotyledons</taxon>
        <taxon>Gunneridae</taxon>
        <taxon>Pentapetalae</taxon>
        <taxon>rosids</taxon>
        <taxon>fabids</taxon>
        <taxon>Fabales</taxon>
        <taxon>Fabaceae</taxon>
        <taxon>Papilionoideae</taxon>
        <taxon>50 kb inversion clade</taxon>
        <taxon>NPAAA clade</taxon>
        <taxon>indigoferoid/millettioid clade</taxon>
        <taxon>Phaseoleae</taxon>
        <taxon>Clitoria</taxon>
    </lineage>
</organism>
<comment type="caution">
    <text evidence="11">The sequence shown here is derived from an EMBL/GenBank/DDBJ whole genome shotgun (WGS) entry which is preliminary data.</text>
</comment>
<dbReference type="InterPro" id="IPR030380">
    <property type="entry name" value="SAM_MeTfrase_DRM"/>
</dbReference>
<evidence type="ECO:0000256" key="3">
    <source>
        <dbReference type="ARBA" id="ARBA00022679"/>
    </source>
</evidence>
<dbReference type="GO" id="GO:0008168">
    <property type="term" value="F:methyltransferase activity"/>
    <property type="evidence" value="ECO:0007669"/>
    <property type="project" value="UniProtKB-KW"/>
</dbReference>
<dbReference type="PROSITE" id="PS51680">
    <property type="entry name" value="SAM_MT_DRM"/>
    <property type="match status" value="1"/>
</dbReference>
<sequence>MCWRKIKSTKLAGSCVAQATAKLFSFSLSLSHSRFTRVDSARHHATTPQFKHMQICRTCLLGEMARNSNGREGKTVLVPKTEDLDYDLPPYTTFSRDVGDNAASSSGSKLRAFFIGMGFLPSLVDKVIEENGEENSETLLEALLKCSAHKSNCYSSDSLDGSLNTSRGRRSAPNFCPDGHSKEALQKSNSQSSDSLDSLFDDKDPLEISMVNQAKEEPDEYYGVNDDKRGTLLMMNFSMEEVEFAIHKLGEASVPELVDFIFAFQIAKKMKKEPEDISYYGRGNEDSNEKLFGIMAKTLQLFEMGFSENEVSSAVDKLGTEAPISELANFIFAEQNGIDYMMEYKYPTTSAFSMGIKDEPDMGLYGTEEVKVENFSHEPSQSSQFNLEEIYSDQIVKEEEGIDELPSAVSGGRYSDYVENGRGKRPKFEYNDDSNSSLDPYWVEEIVDPVVAEKLKLYKSNPSRCLGSVAEKPPYFLFGNVANISYDSWLKMSQFLYGIEPEFVNTQFFSALNRIEGYIHNLPVVNRFHILPKPPMTIGDAMPRTKKWWPPWDSRNQLSSIYCETSGVAQVCDRLGRVLADSGGVITSELQKDILRYCRGLNLVWIGKYKLGPVEPEQLELILGYPLNHTRPAETNLTERLKSLKFSFQTDTLGYHLSVLKPIFPSGLTMLSLFSGIGGAEIALHRLDIKIKAVVSVETSETKRKILERWWHSSGQTGTLVQIEDIQKLTSKKLESLISKFGGFDLVIYQNPRSYSNPRVPQVRDRASFSAFDFSVFCESVRVLQRVRGLCQRK</sequence>
<dbReference type="GO" id="GO:0003677">
    <property type="term" value="F:DNA binding"/>
    <property type="evidence" value="ECO:0007669"/>
    <property type="project" value="UniProtKB-KW"/>
</dbReference>
<dbReference type="AlphaFoldDB" id="A0AAN9F062"/>
<dbReference type="SUPFAM" id="SSF53335">
    <property type="entry name" value="S-adenosyl-L-methionine-dependent methyltransferases"/>
    <property type="match status" value="2"/>
</dbReference>
<feature type="compositionally biased region" description="Low complexity" evidence="8">
    <location>
        <begin position="186"/>
        <end position="198"/>
    </location>
</feature>
<evidence type="ECO:0000256" key="7">
    <source>
        <dbReference type="ARBA" id="ARBA00023242"/>
    </source>
</evidence>
<feature type="domain" description="UBA" evidence="9">
    <location>
        <begin position="286"/>
        <end position="334"/>
    </location>
</feature>
<evidence type="ECO:0000256" key="2">
    <source>
        <dbReference type="ARBA" id="ARBA00022603"/>
    </source>
</evidence>
<evidence type="ECO:0000259" key="9">
    <source>
        <dbReference type="PROSITE" id="PS50030"/>
    </source>
</evidence>
<feature type="region of interest" description="Disordered" evidence="8">
    <location>
        <begin position="158"/>
        <end position="200"/>
    </location>
</feature>
<keyword evidence="5" id="KW-0677">Repeat</keyword>
<evidence type="ECO:0000313" key="12">
    <source>
        <dbReference type="Proteomes" id="UP001359559"/>
    </source>
</evidence>
<dbReference type="InterPro" id="IPR050390">
    <property type="entry name" value="C5-Methyltransferase"/>
</dbReference>
<gene>
    <name evidence="11" type="ORF">RJT34_32375</name>
</gene>
<dbReference type="PANTHER" id="PTHR23068">
    <property type="entry name" value="DNA CYTOSINE-5- -METHYLTRANSFERASE 3-RELATED"/>
    <property type="match status" value="1"/>
</dbReference>
<dbReference type="GO" id="GO:0032259">
    <property type="term" value="P:methylation"/>
    <property type="evidence" value="ECO:0007669"/>
    <property type="project" value="UniProtKB-KW"/>
</dbReference>
<comment type="subcellular location">
    <subcellularLocation>
        <location evidence="1">Nucleus</location>
    </subcellularLocation>
</comment>
<dbReference type="Gene3D" id="3.40.50.150">
    <property type="entry name" value="Vaccinia Virus protein VP39"/>
    <property type="match status" value="2"/>
</dbReference>
<keyword evidence="4" id="KW-0949">S-adenosyl-L-methionine</keyword>
<evidence type="ECO:0000259" key="10">
    <source>
        <dbReference type="PROSITE" id="PS51680"/>
    </source>
</evidence>
<keyword evidence="2" id="KW-0489">Methyltransferase</keyword>
<dbReference type="InterPro" id="IPR029063">
    <property type="entry name" value="SAM-dependent_MTases_sf"/>
</dbReference>
<evidence type="ECO:0000256" key="6">
    <source>
        <dbReference type="ARBA" id="ARBA00023125"/>
    </source>
</evidence>
<evidence type="ECO:0000256" key="8">
    <source>
        <dbReference type="SAM" id="MobiDB-lite"/>
    </source>
</evidence>
<evidence type="ECO:0000256" key="1">
    <source>
        <dbReference type="ARBA" id="ARBA00004123"/>
    </source>
</evidence>
<dbReference type="InterPro" id="IPR015940">
    <property type="entry name" value="UBA"/>
</dbReference>
<evidence type="ECO:0000256" key="5">
    <source>
        <dbReference type="ARBA" id="ARBA00022737"/>
    </source>
</evidence>
<name>A0AAN9F062_CLITE</name>
<protein>
    <submittedName>
        <fullName evidence="11">Uncharacterized protein</fullName>
    </submittedName>
</protein>
<accession>A0AAN9F062</accession>
<keyword evidence="7" id="KW-0539">Nucleus</keyword>
<keyword evidence="3" id="KW-0808">Transferase</keyword>
<dbReference type="PROSITE" id="PS50030">
    <property type="entry name" value="UBA"/>
    <property type="match status" value="1"/>
</dbReference>
<reference evidence="11 12" key="1">
    <citation type="submission" date="2024-01" db="EMBL/GenBank/DDBJ databases">
        <title>The genomes of 5 underutilized Papilionoideae crops provide insights into root nodulation and disease resistance.</title>
        <authorList>
            <person name="Yuan L."/>
        </authorList>
    </citation>
    <scope>NUCLEOTIDE SEQUENCE [LARGE SCALE GENOMIC DNA]</scope>
    <source>
        <strain evidence="11">LY-2023</strain>
        <tissue evidence="11">Leaf</tissue>
    </source>
</reference>
<dbReference type="Proteomes" id="UP001359559">
    <property type="component" value="Unassembled WGS sequence"/>
</dbReference>
<evidence type="ECO:0000313" key="11">
    <source>
        <dbReference type="EMBL" id="KAK7264765.1"/>
    </source>
</evidence>
<proteinExistence type="predicted"/>
<feature type="domain" description="SAM-dependent MTase DRM-type" evidence="10">
    <location>
        <begin position="462"/>
        <end position="794"/>
    </location>
</feature>
<dbReference type="PANTHER" id="PTHR23068:SF11">
    <property type="entry name" value="INACTIVE DNA (CYTOSINE-5)-METHYLTRANSFERASE DRM3-RELATED"/>
    <property type="match status" value="1"/>
</dbReference>
<keyword evidence="6" id="KW-0238">DNA-binding</keyword>
<keyword evidence="12" id="KW-1185">Reference proteome</keyword>
<evidence type="ECO:0000256" key="4">
    <source>
        <dbReference type="ARBA" id="ARBA00022691"/>
    </source>
</evidence>